<protein>
    <submittedName>
        <fullName evidence="13">General substrate transporter</fullName>
    </submittedName>
</protein>
<keyword evidence="6 11" id="KW-1133">Transmembrane helix</keyword>
<feature type="transmembrane region" description="Helical" evidence="11">
    <location>
        <begin position="68"/>
        <end position="88"/>
    </location>
</feature>
<gene>
    <name evidence="13" type="ORF">EXIGLDRAFT_723182</name>
</gene>
<comment type="catalytic activity">
    <reaction evidence="8">
        <text>myo-inositol(out) + H(+)(out) = myo-inositol(in) + H(+)(in)</text>
        <dbReference type="Rhea" id="RHEA:60364"/>
        <dbReference type="ChEBI" id="CHEBI:15378"/>
        <dbReference type="ChEBI" id="CHEBI:17268"/>
    </reaction>
</comment>
<organism evidence="13 14">
    <name type="scientific">Exidia glandulosa HHB12029</name>
    <dbReference type="NCBI Taxonomy" id="1314781"/>
    <lineage>
        <taxon>Eukaryota</taxon>
        <taxon>Fungi</taxon>
        <taxon>Dikarya</taxon>
        <taxon>Basidiomycota</taxon>
        <taxon>Agaricomycotina</taxon>
        <taxon>Agaricomycetes</taxon>
        <taxon>Auriculariales</taxon>
        <taxon>Exidiaceae</taxon>
        <taxon>Exidia</taxon>
    </lineage>
</organism>
<keyword evidence="14" id="KW-1185">Reference proteome</keyword>
<feature type="transmembrane region" description="Helical" evidence="11">
    <location>
        <begin position="158"/>
        <end position="177"/>
    </location>
</feature>
<dbReference type="Pfam" id="PF00083">
    <property type="entry name" value="Sugar_tr"/>
    <property type="match status" value="1"/>
</dbReference>
<dbReference type="GO" id="GO:0005351">
    <property type="term" value="F:carbohydrate:proton symporter activity"/>
    <property type="evidence" value="ECO:0007669"/>
    <property type="project" value="TreeGrafter"/>
</dbReference>
<dbReference type="InterPro" id="IPR020846">
    <property type="entry name" value="MFS_dom"/>
</dbReference>
<accession>A0A165N0H4</accession>
<evidence type="ECO:0000256" key="4">
    <source>
        <dbReference type="ARBA" id="ARBA00022597"/>
    </source>
</evidence>
<evidence type="ECO:0000256" key="8">
    <source>
        <dbReference type="ARBA" id="ARBA00049119"/>
    </source>
</evidence>
<feature type="transmembrane region" description="Helical" evidence="11">
    <location>
        <begin position="12"/>
        <end position="31"/>
    </location>
</feature>
<dbReference type="InterPro" id="IPR036259">
    <property type="entry name" value="MFS_trans_sf"/>
</dbReference>
<comment type="similarity">
    <text evidence="2 9">Belongs to the major facilitator superfamily. Sugar transporter (TC 2.A.1.1) family.</text>
</comment>
<feature type="transmembrane region" description="Helical" evidence="11">
    <location>
        <begin position="316"/>
        <end position="337"/>
    </location>
</feature>
<proteinExistence type="inferred from homology"/>
<evidence type="ECO:0000313" key="14">
    <source>
        <dbReference type="Proteomes" id="UP000077266"/>
    </source>
</evidence>
<evidence type="ECO:0000313" key="13">
    <source>
        <dbReference type="EMBL" id="KZW00031.1"/>
    </source>
</evidence>
<feature type="transmembrane region" description="Helical" evidence="11">
    <location>
        <begin position="189"/>
        <end position="211"/>
    </location>
</feature>
<evidence type="ECO:0000256" key="3">
    <source>
        <dbReference type="ARBA" id="ARBA00022448"/>
    </source>
</evidence>
<dbReference type="OrthoDB" id="5141738at2759"/>
<dbReference type="InterPro" id="IPR005828">
    <property type="entry name" value="MFS_sugar_transport-like"/>
</dbReference>
<dbReference type="InterPro" id="IPR050360">
    <property type="entry name" value="MFS_Sugar_Transporters"/>
</dbReference>
<feature type="compositionally biased region" description="Polar residues" evidence="10">
    <location>
        <begin position="534"/>
        <end position="545"/>
    </location>
</feature>
<feature type="transmembrane region" description="Helical" evidence="11">
    <location>
        <begin position="100"/>
        <end position="120"/>
    </location>
</feature>
<sequence length="545" mass="60004">MGLFRIKGFEVTWFTLVVASMASMGGLIFGYDTGQISDILLMPDFLLRFAPCKGNTGDPVKDCAFQPAIAGLVVGLLSIGTAIGALACAPIADRIGRRRVMSVMCLIFTVGVIIQVTAFTKWEQISIGRFIAGIGVGGLSVAVPMYQAETAPKQIRGTLTATYQLFITLGILVAYLFCLATRPASGSASWRIPIALGLLWSTFLGVGILAMPESPRWLIRNDRDEEARASLRKAYPDVGDGPDTVEGEFREIKAGIMWERQQPKATWADCFRPHNKTLYRTILGISLQTLQQLTGVNTFFYYGATIFQSVGIQDSFITQIILGSINFVTTFLGLYILERYGRRLPLIYGALWQSAWLFVFGAAGTAIDPSSNKGIGTLMIVSASFFILGFASTWGPGIWILMGEMFPTRTRAKQAAMGTAANWFWNFMIAYFTPFITKAINFSYGFIFAGCNLAAAIVVAFFVYESGGLSLEAVDRMYNDREINPWNSRRVARKTNFSEKVDGDDSHLRGSAEHEKKKNGVPQEQWREHAPTNGHATAETSPERV</sequence>
<dbReference type="CDD" id="cd17356">
    <property type="entry name" value="MFS_HXT"/>
    <property type="match status" value="1"/>
</dbReference>
<dbReference type="Gene3D" id="1.20.1250.20">
    <property type="entry name" value="MFS general substrate transporter like domains"/>
    <property type="match status" value="1"/>
</dbReference>
<feature type="region of interest" description="Disordered" evidence="10">
    <location>
        <begin position="499"/>
        <end position="545"/>
    </location>
</feature>
<feature type="transmembrane region" description="Helical" evidence="11">
    <location>
        <begin position="346"/>
        <end position="367"/>
    </location>
</feature>
<feature type="transmembrane region" description="Helical" evidence="11">
    <location>
        <begin position="379"/>
        <end position="403"/>
    </location>
</feature>
<dbReference type="InterPro" id="IPR003663">
    <property type="entry name" value="Sugar/inositol_transpt"/>
</dbReference>
<dbReference type="PANTHER" id="PTHR48022:SF75">
    <property type="entry name" value="GALACTOSE TRANSPORTER-RELATED"/>
    <property type="match status" value="1"/>
</dbReference>
<evidence type="ECO:0000256" key="7">
    <source>
        <dbReference type="ARBA" id="ARBA00023136"/>
    </source>
</evidence>
<evidence type="ECO:0000259" key="12">
    <source>
        <dbReference type="PROSITE" id="PS50850"/>
    </source>
</evidence>
<feature type="transmembrane region" description="Helical" evidence="11">
    <location>
        <begin position="282"/>
        <end position="304"/>
    </location>
</feature>
<evidence type="ECO:0000256" key="1">
    <source>
        <dbReference type="ARBA" id="ARBA00004141"/>
    </source>
</evidence>
<dbReference type="EMBL" id="KV425904">
    <property type="protein sequence ID" value="KZW00031.1"/>
    <property type="molecule type" value="Genomic_DNA"/>
</dbReference>
<dbReference type="Proteomes" id="UP000077266">
    <property type="component" value="Unassembled WGS sequence"/>
</dbReference>
<keyword evidence="4" id="KW-0762">Sugar transport</keyword>
<dbReference type="GO" id="GO:0005886">
    <property type="term" value="C:plasma membrane"/>
    <property type="evidence" value="ECO:0007669"/>
    <property type="project" value="TreeGrafter"/>
</dbReference>
<dbReference type="STRING" id="1314781.A0A165N0H4"/>
<feature type="compositionally biased region" description="Basic and acidic residues" evidence="10">
    <location>
        <begin position="499"/>
        <end position="518"/>
    </location>
</feature>
<dbReference type="PROSITE" id="PS00216">
    <property type="entry name" value="SUGAR_TRANSPORT_1"/>
    <property type="match status" value="1"/>
</dbReference>
<dbReference type="PRINTS" id="PR00171">
    <property type="entry name" value="SUGRTRNSPORT"/>
</dbReference>
<keyword evidence="5 11" id="KW-0812">Transmembrane</keyword>
<evidence type="ECO:0000256" key="6">
    <source>
        <dbReference type="ARBA" id="ARBA00022989"/>
    </source>
</evidence>
<feature type="transmembrane region" description="Helical" evidence="11">
    <location>
        <begin position="415"/>
        <end position="436"/>
    </location>
</feature>
<dbReference type="PANTHER" id="PTHR48022">
    <property type="entry name" value="PLASTIDIC GLUCOSE TRANSPORTER 4"/>
    <property type="match status" value="1"/>
</dbReference>
<reference evidence="13 14" key="1">
    <citation type="journal article" date="2016" name="Mol. Biol. Evol.">
        <title>Comparative Genomics of Early-Diverging Mushroom-Forming Fungi Provides Insights into the Origins of Lignocellulose Decay Capabilities.</title>
        <authorList>
            <person name="Nagy L.G."/>
            <person name="Riley R."/>
            <person name="Tritt A."/>
            <person name="Adam C."/>
            <person name="Daum C."/>
            <person name="Floudas D."/>
            <person name="Sun H."/>
            <person name="Yadav J.S."/>
            <person name="Pangilinan J."/>
            <person name="Larsson K.H."/>
            <person name="Matsuura K."/>
            <person name="Barry K."/>
            <person name="Labutti K."/>
            <person name="Kuo R."/>
            <person name="Ohm R.A."/>
            <person name="Bhattacharya S.S."/>
            <person name="Shirouzu T."/>
            <person name="Yoshinaga Y."/>
            <person name="Martin F.M."/>
            <person name="Grigoriev I.V."/>
            <person name="Hibbett D.S."/>
        </authorList>
    </citation>
    <scope>NUCLEOTIDE SEQUENCE [LARGE SCALE GENOMIC DNA]</scope>
    <source>
        <strain evidence="13 14">HHB12029</strain>
    </source>
</reference>
<dbReference type="PROSITE" id="PS00217">
    <property type="entry name" value="SUGAR_TRANSPORT_2"/>
    <property type="match status" value="1"/>
</dbReference>
<evidence type="ECO:0000256" key="11">
    <source>
        <dbReference type="SAM" id="Phobius"/>
    </source>
</evidence>
<evidence type="ECO:0000256" key="5">
    <source>
        <dbReference type="ARBA" id="ARBA00022692"/>
    </source>
</evidence>
<dbReference type="InParanoid" id="A0A165N0H4"/>
<keyword evidence="7 11" id="KW-0472">Membrane</keyword>
<dbReference type="InterPro" id="IPR005829">
    <property type="entry name" value="Sugar_transporter_CS"/>
</dbReference>
<dbReference type="FunCoup" id="A0A165N0H4">
    <property type="interactions" value="329"/>
</dbReference>
<evidence type="ECO:0000256" key="9">
    <source>
        <dbReference type="RuleBase" id="RU003346"/>
    </source>
</evidence>
<dbReference type="PROSITE" id="PS50850">
    <property type="entry name" value="MFS"/>
    <property type="match status" value="1"/>
</dbReference>
<keyword evidence="3 9" id="KW-0813">Transport</keyword>
<comment type="subcellular location">
    <subcellularLocation>
        <location evidence="1">Membrane</location>
        <topology evidence="1">Multi-pass membrane protein</topology>
    </subcellularLocation>
</comment>
<dbReference type="SUPFAM" id="SSF103473">
    <property type="entry name" value="MFS general substrate transporter"/>
    <property type="match status" value="1"/>
</dbReference>
<evidence type="ECO:0000256" key="10">
    <source>
        <dbReference type="SAM" id="MobiDB-lite"/>
    </source>
</evidence>
<evidence type="ECO:0000256" key="2">
    <source>
        <dbReference type="ARBA" id="ARBA00010992"/>
    </source>
</evidence>
<feature type="transmembrane region" description="Helical" evidence="11">
    <location>
        <begin position="126"/>
        <end position="146"/>
    </location>
</feature>
<feature type="transmembrane region" description="Helical" evidence="11">
    <location>
        <begin position="442"/>
        <end position="464"/>
    </location>
</feature>
<name>A0A165N0H4_EXIGL</name>
<dbReference type="FunFam" id="1.20.1250.20:FF:000044">
    <property type="entry name" value="Hexose transporter Hxt3p"/>
    <property type="match status" value="1"/>
</dbReference>
<dbReference type="NCBIfam" id="TIGR00879">
    <property type="entry name" value="SP"/>
    <property type="match status" value="1"/>
</dbReference>
<feature type="domain" description="Major facilitator superfamily (MFS) profile" evidence="12">
    <location>
        <begin position="18"/>
        <end position="467"/>
    </location>
</feature>
<dbReference type="AlphaFoldDB" id="A0A165N0H4"/>